<dbReference type="Pfam" id="PF04774">
    <property type="entry name" value="HABP4_PAI-RBP1"/>
    <property type="match status" value="1"/>
</dbReference>
<dbReference type="AlphaFoldDB" id="A0A317XM55"/>
<dbReference type="Gene3D" id="6.10.140.1040">
    <property type="match status" value="1"/>
</dbReference>
<sequence>MSVANKNPFALLSDDGEPAPVAAAPAKAAQAPAAQAARSIPGAANSRRGGARNGAPRAEQGADAPADGEKRDNRRRGGEGRGRGAPRGRGRGGRGRPFDRHSQTDRVDSQKQVAQGWGGEDGKKELESEEKAEADAKAEGAENGTAAAAAAATDRAAEVEKVPEEEEDKTMTLDQYLAAKAGKKLNIESKAPRAVASDDSAYSKLTKLESKEEEYFAATKTQKLRSRPQKEGKQILEIEQTFNQPAVQQRGGRGGRGGSRGAPRGERGASRGRGGRGGRGSGAQVNLADNAAFPKLA</sequence>
<evidence type="ECO:0000259" key="2">
    <source>
        <dbReference type="SMART" id="SM01233"/>
    </source>
</evidence>
<dbReference type="EMBL" id="KZ819195">
    <property type="protein sequence ID" value="PWY99395.1"/>
    <property type="molecule type" value="Genomic_DNA"/>
</dbReference>
<feature type="region of interest" description="Disordered" evidence="1">
    <location>
        <begin position="1"/>
        <end position="171"/>
    </location>
</feature>
<feature type="compositionally biased region" description="Low complexity" evidence="1">
    <location>
        <begin position="141"/>
        <end position="154"/>
    </location>
</feature>
<organism evidence="3 4">
    <name type="scientific">Testicularia cyperi</name>
    <dbReference type="NCBI Taxonomy" id="1882483"/>
    <lineage>
        <taxon>Eukaryota</taxon>
        <taxon>Fungi</taxon>
        <taxon>Dikarya</taxon>
        <taxon>Basidiomycota</taxon>
        <taxon>Ustilaginomycotina</taxon>
        <taxon>Ustilaginomycetes</taxon>
        <taxon>Ustilaginales</taxon>
        <taxon>Anthracoideaceae</taxon>
        <taxon>Testicularia</taxon>
    </lineage>
</organism>
<feature type="compositionally biased region" description="Basic and acidic residues" evidence="1">
    <location>
        <begin position="96"/>
        <end position="109"/>
    </location>
</feature>
<feature type="compositionally biased region" description="Gly residues" evidence="1">
    <location>
        <begin position="251"/>
        <end position="260"/>
    </location>
</feature>
<protein>
    <recommendedName>
        <fullName evidence="2">Hyaluronan/mRNA-binding protein domain-containing protein</fullName>
    </recommendedName>
</protein>
<evidence type="ECO:0000313" key="4">
    <source>
        <dbReference type="Proteomes" id="UP000246740"/>
    </source>
</evidence>
<reference evidence="3 4" key="1">
    <citation type="journal article" date="2018" name="Mol. Biol. Evol.">
        <title>Broad Genomic Sampling Reveals a Smut Pathogenic Ancestry of the Fungal Clade Ustilaginomycotina.</title>
        <authorList>
            <person name="Kijpornyongpan T."/>
            <person name="Mondo S.J."/>
            <person name="Barry K."/>
            <person name="Sandor L."/>
            <person name="Lee J."/>
            <person name="Lipzen A."/>
            <person name="Pangilinan J."/>
            <person name="LaButti K."/>
            <person name="Hainaut M."/>
            <person name="Henrissat B."/>
            <person name="Grigoriev I.V."/>
            <person name="Spatafora J.W."/>
            <person name="Aime M.C."/>
        </authorList>
    </citation>
    <scope>NUCLEOTIDE SEQUENCE [LARGE SCALE GENOMIC DNA]</scope>
    <source>
        <strain evidence="3 4">MCA 3645</strain>
    </source>
</reference>
<dbReference type="InParanoid" id="A0A317XM55"/>
<feature type="compositionally biased region" description="Basic and acidic residues" evidence="1">
    <location>
        <begin position="120"/>
        <end position="140"/>
    </location>
</feature>
<dbReference type="GO" id="GO:0003723">
    <property type="term" value="F:RNA binding"/>
    <property type="evidence" value="ECO:0007669"/>
    <property type="project" value="InterPro"/>
</dbReference>
<keyword evidence="4" id="KW-1185">Reference proteome</keyword>
<dbReference type="OrthoDB" id="5390558at2759"/>
<dbReference type="Proteomes" id="UP000246740">
    <property type="component" value="Unassembled WGS sequence"/>
</dbReference>
<feature type="region of interest" description="Disordered" evidence="1">
    <location>
        <begin position="219"/>
        <end position="297"/>
    </location>
</feature>
<feature type="compositionally biased region" description="Low complexity" evidence="1">
    <location>
        <begin position="18"/>
        <end position="58"/>
    </location>
</feature>
<feature type="compositionally biased region" description="Basic residues" evidence="1">
    <location>
        <begin position="84"/>
        <end position="94"/>
    </location>
</feature>
<dbReference type="GO" id="GO:0005634">
    <property type="term" value="C:nucleus"/>
    <property type="evidence" value="ECO:0007669"/>
    <property type="project" value="TreeGrafter"/>
</dbReference>
<proteinExistence type="predicted"/>
<name>A0A317XM55_9BASI</name>
<gene>
    <name evidence="3" type="ORF">BCV70DRAFT_217760</name>
</gene>
<evidence type="ECO:0000313" key="3">
    <source>
        <dbReference type="EMBL" id="PWY99395.1"/>
    </source>
</evidence>
<dbReference type="STRING" id="1882483.A0A317XM55"/>
<dbReference type="SMART" id="SM01233">
    <property type="entry name" value="HABP4_PAI-RBP1"/>
    <property type="match status" value="1"/>
</dbReference>
<feature type="domain" description="Hyaluronan/mRNA-binding protein" evidence="2">
    <location>
        <begin position="94"/>
        <end position="198"/>
    </location>
</feature>
<accession>A0A317XM55</accession>
<dbReference type="FunCoup" id="A0A317XM55">
    <property type="interactions" value="124"/>
</dbReference>
<evidence type="ECO:0000256" key="1">
    <source>
        <dbReference type="SAM" id="MobiDB-lite"/>
    </source>
</evidence>
<dbReference type="GO" id="GO:0005737">
    <property type="term" value="C:cytoplasm"/>
    <property type="evidence" value="ECO:0007669"/>
    <property type="project" value="TreeGrafter"/>
</dbReference>
<dbReference type="InterPro" id="IPR039764">
    <property type="entry name" value="HABP4/SERBP1-like"/>
</dbReference>
<dbReference type="PANTHER" id="PTHR12299">
    <property type="entry name" value="HYALURONIC ACID-BINDING PROTEIN 4"/>
    <property type="match status" value="1"/>
</dbReference>
<dbReference type="InterPro" id="IPR006861">
    <property type="entry name" value="HABP4_PAIRBP1-bd"/>
</dbReference>
<dbReference type="PANTHER" id="PTHR12299:SF17">
    <property type="entry name" value="AT19571P-RELATED"/>
    <property type="match status" value="1"/>
</dbReference>
<feature type="compositionally biased region" description="Basic and acidic residues" evidence="1">
    <location>
        <begin position="67"/>
        <end position="82"/>
    </location>
</feature>
<feature type="compositionally biased region" description="Gly residues" evidence="1">
    <location>
        <begin position="271"/>
        <end position="281"/>
    </location>
</feature>